<accession>A0A917KIX8</accession>
<dbReference type="Gene3D" id="1.10.3720.10">
    <property type="entry name" value="MetI-like"/>
    <property type="match status" value="1"/>
</dbReference>
<keyword evidence="4 7" id="KW-0812">Transmembrane</keyword>
<feature type="transmembrane region" description="Helical" evidence="7">
    <location>
        <begin position="106"/>
        <end position="127"/>
    </location>
</feature>
<feature type="transmembrane region" description="Helical" evidence="7">
    <location>
        <begin position="139"/>
        <end position="161"/>
    </location>
</feature>
<proteinExistence type="inferred from homology"/>
<evidence type="ECO:0000313" key="9">
    <source>
        <dbReference type="EMBL" id="GGJ13522.1"/>
    </source>
</evidence>
<dbReference type="RefSeq" id="WP_188883348.1">
    <property type="nucleotide sequence ID" value="NZ_BMOY01000055.1"/>
</dbReference>
<dbReference type="EMBL" id="BMOY01000055">
    <property type="protein sequence ID" value="GGJ13522.1"/>
    <property type="molecule type" value="Genomic_DNA"/>
</dbReference>
<dbReference type="GO" id="GO:0005886">
    <property type="term" value="C:plasma membrane"/>
    <property type="evidence" value="ECO:0007669"/>
    <property type="project" value="UniProtKB-SubCell"/>
</dbReference>
<keyword evidence="5 7" id="KW-1133">Transmembrane helix</keyword>
<evidence type="ECO:0000256" key="7">
    <source>
        <dbReference type="RuleBase" id="RU363032"/>
    </source>
</evidence>
<dbReference type="AlphaFoldDB" id="A0A917KIX8"/>
<dbReference type="PANTHER" id="PTHR43744">
    <property type="entry name" value="ABC TRANSPORTER PERMEASE PROTEIN MG189-RELATED-RELATED"/>
    <property type="match status" value="1"/>
</dbReference>
<reference evidence="9" key="1">
    <citation type="journal article" date="2014" name="Int. J. Syst. Evol. Microbiol.">
        <title>Complete genome sequence of Corynebacterium casei LMG S-19264T (=DSM 44701T), isolated from a smear-ripened cheese.</title>
        <authorList>
            <consortium name="US DOE Joint Genome Institute (JGI-PGF)"/>
            <person name="Walter F."/>
            <person name="Albersmeier A."/>
            <person name="Kalinowski J."/>
            <person name="Ruckert C."/>
        </authorList>
    </citation>
    <scope>NUCLEOTIDE SEQUENCE</scope>
    <source>
        <strain evidence="9">JCM 18487</strain>
    </source>
</reference>
<name>A0A917KIX8_9BACL</name>
<organism evidence="9 10">
    <name type="scientific">Alicyclobacillus cellulosilyticus</name>
    <dbReference type="NCBI Taxonomy" id="1003997"/>
    <lineage>
        <taxon>Bacteria</taxon>
        <taxon>Bacillati</taxon>
        <taxon>Bacillota</taxon>
        <taxon>Bacilli</taxon>
        <taxon>Bacillales</taxon>
        <taxon>Alicyclobacillaceae</taxon>
        <taxon>Alicyclobacillus</taxon>
    </lineage>
</organism>
<dbReference type="PROSITE" id="PS50928">
    <property type="entry name" value="ABC_TM1"/>
    <property type="match status" value="1"/>
</dbReference>
<comment type="similarity">
    <text evidence="7">Belongs to the binding-protein-dependent transport system permease family.</text>
</comment>
<feature type="transmembrane region" description="Helical" evidence="7">
    <location>
        <begin position="244"/>
        <end position="267"/>
    </location>
</feature>
<feature type="domain" description="ABC transmembrane type-1" evidence="8">
    <location>
        <begin position="71"/>
        <end position="262"/>
    </location>
</feature>
<dbReference type="GO" id="GO:0055085">
    <property type="term" value="P:transmembrane transport"/>
    <property type="evidence" value="ECO:0007669"/>
    <property type="project" value="InterPro"/>
</dbReference>
<dbReference type="Proteomes" id="UP000637695">
    <property type="component" value="Unassembled WGS sequence"/>
</dbReference>
<feature type="transmembrane region" description="Helical" evidence="7">
    <location>
        <begin position="12"/>
        <end position="31"/>
    </location>
</feature>
<reference evidence="9" key="2">
    <citation type="submission" date="2020-09" db="EMBL/GenBank/DDBJ databases">
        <authorList>
            <person name="Sun Q."/>
            <person name="Ohkuma M."/>
        </authorList>
    </citation>
    <scope>NUCLEOTIDE SEQUENCE</scope>
    <source>
        <strain evidence="9">JCM 18487</strain>
    </source>
</reference>
<dbReference type="CDD" id="cd06261">
    <property type="entry name" value="TM_PBP2"/>
    <property type="match status" value="1"/>
</dbReference>
<evidence type="ECO:0000256" key="2">
    <source>
        <dbReference type="ARBA" id="ARBA00022448"/>
    </source>
</evidence>
<evidence type="ECO:0000313" key="10">
    <source>
        <dbReference type="Proteomes" id="UP000637695"/>
    </source>
</evidence>
<dbReference type="PANTHER" id="PTHR43744:SF6">
    <property type="entry name" value="ABC TRANSPORTER PERMEASE PROTEIN YESQ-RELATED"/>
    <property type="match status" value="1"/>
</dbReference>
<comment type="caution">
    <text evidence="9">The sequence shown here is derived from an EMBL/GenBank/DDBJ whole genome shotgun (WGS) entry which is preliminary data.</text>
</comment>
<protein>
    <submittedName>
        <fullName evidence="9">Sugar ABC transporter permease</fullName>
    </submittedName>
</protein>
<dbReference type="SUPFAM" id="SSF161098">
    <property type="entry name" value="MetI-like"/>
    <property type="match status" value="1"/>
</dbReference>
<keyword evidence="2 7" id="KW-0813">Transport</keyword>
<evidence type="ECO:0000259" key="8">
    <source>
        <dbReference type="PROSITE" id="PS50928"/>
    </source>
</evidence>
<feature type="transmembrane region" description="Helical" evidence="7">
    <location>
        <begin position="182"/>
        <end position="203"/>
    </location>
</feature>
<keyword evidence="3" id="KW-1003">Cell membrane</keyword>
<keyword evidence="6 7" id="KW-0472">Membrane</keyword>
<dbReference type="InterPro" id="IPR000515">
    <property type="entry name" value="MetI-like"/>
</dbReference>
<gene>
    <name evidence="9" type="ORF">GCM10010885_23490</name>
</gene>
<evidence type="ECO:0000256" key="4">
    <source>
        <dbReference type="ARBA" id="ARBA00022692"/>
    </source>
</evidence>
<keyword evidence="10" id="KW-1185">Reference proteome</keyword>
<evidence type="ECO:0000256" key="3">
    <source>
        <dbReference type="ARBA" id="ARBA00022475"/>
    </source>
</evidence>
<comment type="subcellular location">
    <subcellularLocation>
        <location evidence="1 7">Cell membrane</location>
        <topology evidence="1 7">Multi-pass membrane protein</topology>
    </subcellularLocation>
</comment>
<feature type="transmembrane region" description="Helical" evidence="7">
    <location>
        <begin position="70"/>
        <end position="94"/>
    </location>
</feature>
<evidence type="ECO:0000256" key="1">
    <source>
        <dbReference type="ARBA" id="ARBA00004651"/>
    </source>
</evidence>
<dbReference type="InterPro" id="IPR035906">
    <property type="entry name" value="MetI-like_sf"/>
</dbReference>
<evidence type="ECO:0000256" key="5">
    <source>
        <dbReference type="ARBA" id="ARBA00022989"/>
    </source>
</evidence>
<dbReference type="Pfam" id="PF00528">
    <property type="entry name" value="BPD_transp_1"/>
    <property type="match status" value="1"/>
</dbReference>
<sequence length="275" mass="30389">MIRAHRVRALSGFSVLIFGAIVFIFPALWMISASLQDNSQILRFPPSLWPHPFTIEGYVDGFNVLPFGRYFVNTFVIAAGSSIGGVISSSLAGFAFAKLRAKGKDVLFLCVLSGLMIPYAVIMIPQYLLFKELNWINTYYPLIVPAWLGLPFLIFLFRQFFAGIPNEVFEAARIDGCGYLGLYGRIGVPLAMPAVATAFLFHFQASWNDFLAPLIYINDNAKYTLSLGLAAFTSTCDCTPWNQLMAVSATVSVIPVMVFFGAQKYILQGITLSTK</sequence>
<evidence type="ECO:0000256" key="6">
    <source>
        <dbReference type="ARBA" id="ARBA00023136"/>
    </source>
</evidence>